<reference evidence="2 3" key="1">
    <citation type="submission" date="2020-05" db="EMBL/GenBank/DDBJ databases">
        <title>Draft genome of xy-202 and genomic insight in genome of the genus Peptostreptococcus.</title>
        <authorList>
            <person name="Zhang Z."/>
        </authorList>
    </citation>
    <scope>NUCLEOTIDE SEQUENCE [LARGE SCALE GENOMIC DNA]</scope>
    <source>
        <strain evidence="2 3">DSM 27025</strain>
    </source>
</reference>
<dbReference type="Proteomes" id="UP000713904">
    <property type="component" value="Unassembled WGS sequence"/>
</dbReference>
<dbReference type="Gene3D" id="3.40.50.12090">
    <property type="match status" value="2"/>
</dbReference>
<proteinExistence type="predicted"/>
<evidence type="ECO:0000313" key="2">
    <source>
        <dbReference type="EMBL" id="MBC2575278.1"/>
    </source>
</evidence>
<dbReference type="InterPro" id="IPR007253">
    <property type="entry name" value="Cell_wall-bd_2"/>
</dbReference>
<dbReference type="RefSeq" id="WP_185623314.1">
    <property type="nucleotide sequence ID" value="NZ_JABGBW010000001.1"/>
</dbReference>
<feature type="chain" id="PRO_5045399907" evidence="1">
    <location>
        <begin position="27"/>
        <end position="1411"/>
    </location>
</feature>
<evidence type="ECO:0000256" key="1">
    <source>
        <dbReference type="SAM" id="SignalP"/>
    </source>
</evidence>
<keyword evidence="3" id="KW-1185">Reference proteome</keyword>
<organism evidence="2 3">
    <name type="scientific">Peptostreptococcus canis</name>
    <dbReference type="NCBI Taxonomy" id="1159213"/>
    <lineage>
        <taxon>Bacteria</taxon>
        <taxon>Bacillati</taxon>
        <taxon>Bacillota</taxon>
        <taxon>Clostridia</taxon>
        <taxon>Peptostreptococcales</taxon>
        <taxon>Peptostreptococcaceae</taxon>
        <taxon>Peptostreptococcus</taxon>
    </lineage>
</organism>
<feature type="signal peptide" evidence="1">
    <location>
        <begin position="1"/>
        <end position="26"/>
    </location>
</feature>
<dbReference type="PANTHER" id="PTHR30032">
    <property type="entry name" value="N-ACETYLMURAMOYL-L-ALANINE AMIDASE-RELATED"/>
    <property type="match status" value="1"/>
</dbReference>
<dbReference type="InterPro" id="IPR051922">
    <property type="entry name" value="Bact_Sporulation_Assoc"/>
</dbReference>
<gene>
    <name evidence="2" type="ORF">HLB29_01095</name>
</gene>
<evidence type="ECO:0000313" key="3">
    <source>
        <dbReference type="Proteomes" id="UP000713904"/>
    </source>
</evidence>
<comment type="caution">
    <text evidence="2">The sequence shown here is derived from an EMBL/GenBank/DDBJ whole genome shotgun (WGS) entry which is preliminary data.</text>
</comment>
<accession>A0ABR6TIN1</accession>
<dbReference type="EMBL" id="JABGBW010000001">
    <property type="protein sequence ID" value="MBC2575278.1"/>
    <property type="molecule type" value="Genomic_DNA"/>
</dbReference>
<dbReference type="Pfam" id="PF04122">
    <property type="entry name" value="CW_binding_2"/>
    <property type="match status" value="3"/>
</dbReference>
<dbReference type="PANTHER" id="PTHR30032:SF8">
    <property type="entry name" value="GERMINATION-SPECIFIC N-ACETYLMURAMOYL-L-ALANINE AMIDASE"/>
    <property type="match status" value="1"/>
</dbReference>
<keyword evidence="1" id="KW-0732">Signal</keyword>
<sequence length="1411" mass="158044">MKKFLSNLLAFVMVFTSAFISVPVNAQLGTEKLQNTKEDEVISIRDNQNLTSKPEVGHNSRYKVILEEPSSSNNEGGFSENGGTFKFRYDSVDLNASDIEYLVFKDGKKIDYKFSTIIAHDGQAMDGIEFNGKLDKNETNKDQIYEIYIKEKKDPGFDSKNILKFTVFGKTEKQEIVGLSKSVVTIDNKSTSREIDVNIFGKELNKEVIKYDIEKTNEKSPDLQVSILDPFYTIPASAKIIVNKNTLGDDYSYKVHFYLEGGKKKTLEIKVLAGENISPQPTEDDFVKEVTSKNSELDSKGGNITLKILTNNNSNSEIEREVLVNGEKIDEGTIEGNLNNLNGKYIYSANLPKNDTDKDIVYNFKFKGKDDKLFKNKIITVKSSKAVNPPSGEDFSIGLAPNNEKEYSLEAKAGDLSFGVVVTNKPSNDNIILISKLDGEIINLNYIVSGEKAKRTIKVTFPENTTSKEQIYYLYVKPKGKENELDNPLVTVKVSGANIINKEDLIKELNVKFPELSLKGGEQTITLKGVGLNSAKDIKLKLFDISDGKSILLDKNSYSLEQEFIGNDKIKTAKIRLNKVERDTEYKLVVEADGVIREIQFSQIEGANTNEPQIIVPKKSFIVDDKTLIMEFYTDIFPYKEDSIKKGITINENIKALDKDKVKVEGNFIKLTFDSAVFADMNKSYKIYVDQRTLMDAKKNPNKQFTSEVIKDDAIVLESKITKGYQNPSKNSQVVYELKGHNLNKNLKFKIQKNNKQKDIYYSSDEENNKIKDFKIEGSDKEKTITFTAPENTSKSLETYTIMVSVNGGANYYSTLGATLEDRFKKSIIAVFPEGADTKKPAIDFIQIQSYGTQGGGESADITHTNLPTNQESKKTLLWISGTNLDASKSRIRFIDENGVYLSPIYDSSHDSGNRILMTMLDGMKDGKSFGMTGKGNNMLMEVILPNAYKPKEGHDGRVYKYEVAADGVNFNKDVTVTANVVNDDYKDKITLDDKLIDVTVRHVNKSGKDIIKPRSIKAYKHLPPNVFHYMLPIYTENGEYKGGFLGYKLGDSDELVKGREDFGHSIHYYYDKNIPELINSKGEIVLVYNIEDISKPGHSSNNKSDIYNEENDLEDKLINRIRVFGKDRYYTSIEISKKTFEKAETVVIATGKDFSDSLAASALAGIKDAPVLLTKEGVTGEIEQEIKRLGASKIILVGGEKSISNQEYKFYSNLGDIERISGNNRYKTSLNIAKKIVKLNPKSNKVIITDGRNYPDALAISGYSYGNKIPIILSNFDDINYSKDFLKENGINEAIIIGGENSVSKKVEKEFKKVTRISGKDRYDTALQIKNKLYPNSKKIIVASGENYADALCGSSLAGKNDAAGILVKKKDINPKIKEMLDKFQNKDITVLGGENSISNNLVKQLINKK</sequence>
<name>A0ABR6TIN1_9FIRM</name>
<protein>
    <submittedName>
        <fullName evidence="2">Cell wall-binding repeat-containing protein</fullName>
    </submittedName>
</protein>